<comment type="caution">
    <text evidence="2">The sequence shown here is derived from an EMBL/GenBank/DDBJ whole genome shotgun (WGS) entry which is preliminary data.</text>
</comment>
<name>A0A1F5RFC3_9BACT</name>
<accession>A0A1F5RFC3</accession>
<evidence type="ECO:0000313" key="2">
    <source>
        <dbReference type="EMBL" id="OGF13082.1"/>
    </source>
</evidence>
<organism evidence="2 3">
    <name type="scientific">Candidatus Edwardsbacteria bacterium GWF2_54_11</name>
    <dbReference type="NCBI Taxonomy" id="1817851"/>
    <lineage>
        <taxon>Bacteria</taxon>
        <taxon>Candidatus Edwardsiibacteriota</taxon>
    </lineage>
</organism>
<feature type="signal peptide" evidence="1">
    <location>
        <begin position="1"/>
        <end position="21"/>
    </location>
</feature>
<proteinExistence type="predicted"/>
<dbReference type="EMBL" id="MFFM01000026">
    <property type="protein sequence ID" value="OGF13082.1"/>
    <property type="molecule type" value="Genomic_DNA"/>
</dbReference>
<dbReference type="AlphaFoldDB" id="A0A1F5RFC3"/>
<keyword evidence="1" id="KW-0732">Signal</keyword>
<evidence type="ECO:0000313" key="3">
    <source>
        <dbReference type="Proteomes" id="UP000177230"/>
    </source>
</evidence>
<feature type="chain" id="PRO_5009520744" evidence="1">
    <location>
        <begin position="22"/>
        <end position="119"/>
    </location>
</feature>
<sequence length="119" mass="13022">MKKSMILLAIALVCLASLAQADMAWCNGNARNTTNGYLNGWTIKCNSGTYGTSPADAPYADFAMPYDMHPAAGYYFFTADSSSQKKRYSISTYYYDGSTAGVEYGNIVFSINMPNYLGH</sequence>
<dbReference type="Proteomes" id="UP000177230">
    <property type="component" value="Unassembled WGS sequence"/>
</dbReference>
<reference evidence="2 3" key="1">
    <citation type="journal article" date="2016" name="Nat. Commun.">
        <title>Thousands of microbial genomes shed light on interconnected biogeochemical processes in an aquifer system.</title>
        <authorList>
            <person name="Anantharaman K."/>
            <person name="Brown C.T."/>
            <person name="Hug L.A."/>
            <person name="Sharon I."/>
            <person name="Castelle C.J."/>
            <person name="Probst A.J."/>
            <person name="Thomas B.C."/>
            <person name="Singh A."/>
            <person name="Wilkins M.J."/>
            <person name="Karaoz U."/>
            <person name="Brodie E.L."/>
            <person name="Williams K.H."/>
            <person name="Hubbard S.S."/>
            <person name="Banfield J.F."/>
        </authorList>
    </citation>
    <scope>NUCLEOTIDE SEQUENCE [LARGE SCALE GENOMIC DNA]</scope>
</reference>
<protein>
    <submittedName>
        <fullName evidence="2">Uncharacterized protein</fullName>
    </submittedName>
</protein>
<gene>
    <name evidence="2" type="ORF">A2024_04700</name>
</gene>
<evidence type="ECO:0000256" key="1">
    <source>
        <dbReference type="SAM" id="SignalP"/>
    </source>
</evidence>